<feature type="non-terminal residue" evidence="3">
    <location>
        <position position="1"/>
    </location>
</feature>
<sequence length="73" mass="8381">GESEVRRTVRYPDSQQLFVGNVPHDVDKNELKEFFEQFGTVLELRINSGGKLPNFGFVVFDDAEPVQKILNNR</sequence>
<feature type="domain" description="RRM" evidence="2">
    <location>
        <begin position="15"/>
        <end position="73"/>
    </location>
</feature>
<protein>
    <recommendedName>
        <fullName evidence="2">RRM domain-containing protein</fullName>
    </recommendedName>
</protein>
<organism evidence="3 4">
    <name type="scientific">Cirrhinus mrigala</name>
    <name type="common">Mrigala</name>
    <dbReference type="NCBI Taxonomy" id="683832"/>
    <lineage>
        <taxon>Eukaryota</taxon>
        <taxon>Metazoa</taxon>
        <taxon>Chordata</taxon>
        <taxon>Craniata</taxon>
        <taxon>Vertebrata</taxon>
        <taxon>Euteleostomi</taxon>
        <taxon>Actinopterygii</taxon>
        <taxon>Neopterygii</taxon>
        <taxon>Teleostei</taxon>
        <taxon>Ostariophysi</taxon>
        <taxon>Cypriniformes</taxon>
        <taxon>Cyprinidae</taxon>
        <taxon>Labeoninae</taxon>
        <taxon>Labeonini</taxon>
        <taxon>Cirrhinus</taxon>
    </lineage>
</organism>
<dbReference type="InterPro" id="IPR039539">
    <property type="entry name" value="Ras_GTPase_bind_prot"/>
</dbReference>
<gene>
    <name evidence="3" type="ORF">M9458_028000</name>
</gene>
<dbReference type="GO" id="GO:0003723">
    <property type="term" value="F:RNA binding"/>
    <property type="evidence" value="ECO:0007669"/>
    <property type="project" value="UniProtKB-UniRule"/>
</dbReference>
<keyword evidence="1" id="KW-0694">RNA-binding</keyword>
<feature type="non-terminal residue" evidence="3">
    <location>
        <position position="73"/>
    </location>
</feature>
<dbReference type="InterPro" id="IPR012677">
    <property type="entry name" value="Nucleotide-bd_a/b_plait_sf"/>
</dbReference>
<dbReference type="PANTHER" id="PTHR10693">
    <property type="entry name" value="RAS GTPASE-ACTIVATING PROTEIN-BINDING PROTEIN"/>
    <property type="match status" value="1"/>
</dbReference>
<name>A0ABD0PPF7_CIRMR</name>
<dbReference type="SUPFAM" id="SSF54928">
    <property type="entry name" value="RNA-binding domain, RBD"/>
    <property type="match status" value="1"/>
</dbReference>
<dbReference type="Pfam" id="PF00076">
    <property type="entry name" value="RRM_1"/>
    <property type="match status" value="1"/>
</dbReference>
<evidence type="ECO:0000256" key="1">
    <source>
        <dbReference type="PROSITE-ProRule" id="PRU00176"/>
    </source>
</evidence>
<dbReference type="InterPro" id="IPR000504">
    <property type="entry name" value="RRM_dom"/>
</dbReference>
<evidence type="ECO:0000313" key="3">
    <source>
        <dbReference type="EMBL" id="KAL0175670.1"/>
    </source>
</evidence>
<dbReference type="EMBL" id="JAMKFB020000014">
    <property type="protein sequence ID" value="KAL0175670.1"/>
    <property type="molecule type" value="Genomic_DNA"/>
</dbReference>
<dbReference type="InterPro" id="IPR035979">
    <property type="entry name" value="RBD_domain_sf"/>
</dbReference>
<dbReference type="PROSITE" id="PS50102">
    <property type="entry name" value="RRM"/>
    <property type="match status" value="1"/>
</dbReference>
<accession>A0ABD0PPF7</accession>
<evidence type="ECO:0000313" key="4">
    <source>
        <dbReference type="Proteomes" id="UP001529510"/>
    </source>
</evidence>
<dbReference type="AlphaFoldDB" id="A0ABD0PPF7"/>
<dbReference type="PANTHER" id="PTHR10693:SF21">
    <property type="entry name" value="RAS GTPASE-ACTIVATING PROTEIN-BINDING PROTEIN 1"/>
    <property type="match status" value="1"/>
</dbReference>
<keyword evidence="4" id="KW-1185">Reference proteome</keyword>
<evidence type="ECO:0000259" key="2">
    <source>
        <dbReference type="PROSITE" id="PS50102"/>
    </source>
</evidence>
<dbReference type="Gene3D" id="3.30.70.330">
    <property type="match status" value="1"/>
</dbReference>
<proteinExistence type="predicted"/>
<dbReference type="SMART" id="SM00360">
    <property type="entry name" value="RRM"/>
    <property type="match status" value="1"/>
</dbReference>
<comment type="caution">
    <text evidence="3">The sequence shown here is derived from an EMBL/GenBank/DDBJ whole genome shotgun (WGS) entry which is preliminary data.</text>
</comment>
<reference evidence="3 4" key="1">
    <citation type="submission" date="2024-05" db="EMBL/GenBank/DDBJ databases">
        <title>Genome sequencing and assembly of Indian major carp, Cirrhinus mrigala (Hamilton, 1822).</title>
        <authorList>
            <person name="Mohindra V."/>
            <person name="Chowdhury L.M."/>
            <person name="Lal K."/>
            <person name="Jena J.K."/>
        </authorList>
    </citation>
    <scope>NUCLEOTIDE SEQUENCE [LARGE SCALE GENOMIC DNA]</scope>
    <source>
        <strain evidence="3">CM1030</strain>
        <tissue evidence="3">Blood</tissue>
    </source>
</reference>
<dbReference type="Proteomes" id="UP001529510">
    <property type="component" value="Unassembled WGS sequence"/>
</dbReference>